<comment type="caution">
    <text evidence="1">The sequence shown here is derived from an EMBL/GenBank/DDBJ whole genome shotgun (WGS) entry which is preliminary data.</text>
</comment>
<sequence length="77" mass="8453">EMITVSQFHLRTKTSNNYANALLTATSRNNCLKERRGSTSSMGGWGHGVRWLESGGGARDREVIVCGWLSERKAVVG</sequence>
<dbReference type="EMBL" id="CAUOFW020001461">
    <property type="protein sequence ID" value="CAK9145148.1"/>
    <property type="molecule type" value="Genomic_DNA"/>
</dbReference>
<accession>A0ABC8RK97</accession>
<evidence type="ECO:0000313" key="2">
    <source>
        <dbReference type="Proteomes" id="UP001642360"/>
    </source>
</evidence>
<keyword evidence="2" id="KW-1185">Reference proteome</keyword>
<name>A0ABC8RK97_9AQUA</name>
<dbReference type="AlphaFoldDB" id="A0ABC8RK97"/>
<proteinExistence type="predicted"/>
<organism evidence="1 2">
    <name type="scientific">Ilex paraguariensis</name>
    <name type="common">yerba mate</name>
    <dbReference type="NCBI Taxonomy" id="185542"/>
    <lineage>
        <taxon>Eukaryota</taxon>
        <taxon>Viridiplantae</taxon>
        <taxon>Streptophyta</taxon>
        <taxon>Embryophyta</taxon>
        <taxon>Tracheophyta</taxon>
        <taxon>Spermatophyta</taxon>
        <taxon>Magnoliopsida</taxon>
        <taxon>eudicotyledons</taxon>
        <taxon>Gunneridae</taxon>
        <taxon>Pentapetalae</taxon>
        <taxon>asterids</taxon>
        <taxon>campanulids</taxon>
        <taxon>Aquifoliales</taxon>
        <taxon>Aquifoliaceae</taxon>
        <taxon>Ilex</taxon>
    </lineage>
</organism>
<evidence type="ECO:0000313" key="1">
    <source>
        <dbReference type="EMBL" id="CAK9145148.1"/>
    </source>
</evidence>
<reference evidence="1 2" key="1">
    <citation type="submission" date="2024-02" db="EMBL/GenBank/DDBJ databases">
        <authorList>
            <person name="Vignale AGUSTIN F."/>
            <person name="Sosa J E."/>
            <person name="Modenutti C."/>
        </authorList>
    </citation>
    <scope>NUCLEOTIDE SEQUENCE [LARGE SCALE GENOMIC DNA]</scope>
</reference>
<feature type="non-terminal residue" evidence="1">
    <location>
        <position position="1"/>
    </location>
</feature>
<protein>
    <submittedName>
        <fullName evidence="1">Uncharacterized protein</fullName>
    </submittedName>
</protein>
<gene>
    <name evidence="1" type="ORF">ILEXP_LOCUS12943</name>
</gene>
<dbReference type="Proteomes" id="UP001642360">
    <property type="component" value="Unassembled WGS sequence"/>
</dbReference>